<dbReference type="InterPro" id="IPR006073">
    <property type="entry name" value="GTP-bd"/>
</dbReference>
<evidence type="ECO:0000313" key="3">
    <source>
        <dbReference type="EMBL" id="OXA55724.1"/>
    </source>
</evidence>
<gene>
    <name evidence="3" type="ORF">Fcan01_09072</name>
</gene>
<protein>
    <recommendedName>
        <fullName evidence="2">WH2 domain-containing protein</fullName>
    </recommendedName>
</protein>
<evidence type="ECO:0000256" key="1">
    <source>
        <dbReference type="SAM" id="MobiDB-lite"/>
    </source>
</evidence>
<feature type="region of interest" description="Disordered" evidence="1">
    <location>
        <begin position="1"/>
        <end position="21"/>
    </location>
</feature>
<dbReference type="AlphaFoldDB" id="A0A226EF70"/>
<feature type="domain" description="WH2" evidence="2">
    <location>
        <begin position="751"/>
        <end position="768"/>
    </location>
</feature>
<dbReference type="GO" id="GO:0005525">
    <property type="term" value="F:GTP binding"/>
    <property type="evidence" value="ECO:0007669"/>
    <property type="project" value="InterPro"/>
</dbReference>
<feature type="compositionally biased region" description="Basic and acidic residues" evidence="1">
    <location>
        <begin position="628"/>
        <end position="637"/>
    </location>
</feature>
<name>A0A226EF70_FOLCA</name>
<dbReference type="Pfam" id="PF26633">
    <property type="entry name" value="DUF8206"/>
    <property type="match status" value="1"/>
</dbReference>
<dbReference type="Pfam" id="PF01926">
    <property type="entry name" value="MMR_HSR1"/>
    <property type="match status" value="1"/>
</dbReference>
<comment type="caution">
    <text evidence="3">The sequence shown here is derived from an EMBL/GenBank/DDBJ whole genome shotgun (WGS) entry which is preliminary data.</text>
</comment>
<dbReference type="InterPro" id="IPR003124">
    <property type="entry name" value="WH2_dom"/>
</dbReference>
<dbReference type="PANTHER" id="PTHR32046:SF11">
    <property type="entry name" value="IMMUNE-ASSOCIATED NUCLEOTIDE-BINDING PROTEIN 10-LIKE"/>
    <property type="match status" value="1"/>
</dbReference>
<sequence length="813" mass="91269">MATPPIIVYSNPDDSSDPLPPSTREITILLLGETGVGKSTWINGFANFLQFSDLSSAEENPTLCIVPTSFTVTDENYEEKLITVGQDNNEVMDTGQSATQHPQSYLFPKDGAMVRLIDTPGIGDVRGVEQDKKNFELILDHISHLDSLHAICILLKPNNARLNIMFQFCIKELLTHLHKDACTNIVFCFTNSRSTFYRPGDTLPALRKLIEENQHVTIPLNLSTIYCMDNEAIRFLYATKNGIKFTPDERRNYVASWEKSVEEIARLLDRAGSLAPHAVQSTLSLNTARQTILALGSPMAEVTRNIQLNIAMQQDLIEQVENSQQSKEELSRNLVLKEYEIRMRQLAEPRTVCTAVKCVDFVEIGGMKETNYRSHCHESCGTGKEKHFKIVNIVGHKKLKNCSAFNSNGSCKSCGCSWKDHMKITYETELIEKDIPDVAKQIELISKENSIRKIEKFIENIGTCIEELSQEQEEITKASVEFAKFLRLNAITPYNNAMAGYIAHFIHVEKNKLATAGGGNPKVLEGLLEMQANYEKQMEVLEEAMQQPDCGPPLTPEELDQLVQRLYTMKHNGKLLMEMMETSQSAAESCFTEKLVQRNSSFTTVKRQPKKKKKLINDIKQMFKQKSVKSDGRKRVENNNNGISSKQVPQINRYHRPQYLEDRIQVSSNQQNWCQAANFFNQVTRVKEPAPQPPQKKTPAPSPPGPPPKASPAQAPAPPPPPPPPPQLETNNNDVAGDHALKPSLPEMTQGRASLLEDIRKRPKLKKTPAVTEDNNKTAKSPTGEGDLVDALKRAMHERAAKVQDSVDDDDWD</sequence>
<dbReference type="OrthoDB" id="2386367at2759"/>
<dbReference type="CDD" id="cd21762">
    <property type="entry name" value="WH2"/>
    <property type="match status" value="1"/>
</dbReference>
<feature type="region of interest" description="Disordered" evidence="1">
    <location>
        <begin position="687"/>
        <end position="789"/>
    </location>
</feature>
<dbReference type="EMBL" id="LNIX01000004">
    <property type="protein sequence ID" value="OXA55724.1"/>
    <property type="molecule type" value="Genomic_DNA"/>
</dbReference>
<dbReference type="Proteomes" id="UP000198287">
    <property type="component" value="Unassembled WGS sequence"/>
</dbReference>
<evidence type="ECO:0000313" key="4">
    <source>
        <dbReference type="Proteomes" id="UP000198287"/>
    </source>
</evidence>
<keyword evidence="4" id="KW-1185">Reference proteome</keyword>
<dbReference type="PROSITE" id="PS51082">
    <property type="entry name" value="WH2"/>
    <property type="match status" value="1"/>
</dbReference>
<accession>A0A226EF70</accession>
<dbReference type="InterPro" id="IPR058519">
    <property type="entry name" value="DUF8206"/>
</dbReference>
<reference evidence="3 4" key="1">
    <citation type="submission" date="2015-12" db="EMBL/GenBank/DDBJ databases">
        <title>The genome of Folsomia candida.</title>
        <authorList>
            <person name="Faddeeva A."/>
            <person name="Derks M.F."/>
            <person name="Anvar Y."/>
            <person name="Smit S."/>
            <person name="Van Straalen N."/>
            <person name="Roelofs D."/>
        </authorList>
    </citation>
    <scope>NUCLEOTIDE SEQUENCE [LARGE SCALE GENOMIC DNA]</scope>
    <source>
        <strain evidence="3 4">VU population</strain>
        <tissue evidence="3">Whole body</tissue>
    </source>
</reference>
<feature type="compositionally biased region" description="Pro residues" evidence="1">
    <location>
        <begin position="690"/>
        <end position="727"/>
    </location>
</feature>
<dbReference type="STRING" id="158441.A0A226EF70"/>
<dbReference type="InterPro" id="IPR027417">
    <property type="entry name" value="P-loop_NTPase"/>
</dbReference>
<proteinExistence type="predicted"/>
<feature type="compositionally biased region" description="Polar residues" evidence="1">
    <location>
        <begin position="638"/>
        <end position="650"/>
    </location>
</feature>
<dbReference type="OMA" id="MKPNENR"/>
<dbReference type="SUPFAM" id="SSF52540">
    <property type="entry name" value="P-loop containing nucleoside triphosphate hydrolases"/>
    <property type="match status" value="1"/>
</dbReference>
<dbReference type="PANTHER" id="PTHR32046">
    <property type="entry name" value="G DOMAIN-CONTAINING PROTEIN"/>
    <property type="match status" value="1"/>
</dbReference>
<feature type="region of interest" description="Disordered" evidence="1">
    <location>
        <begin position="623"/>
        <end position="652"/>
    </location>
</feature>
<evidence type="ECO:0000259" key="2">
    <source>
        <dbReference type="PROSITE" id="PS51082"/>
    </source>
</evidence>
<dbReference type="Gene3D" id="3.40.50.300">
    <property type="entry name" value="P-loop containing nucleotide triphosphate hydrolases"/>
    <property type="match status" value="1"/>
</dbReference>
<organism evidence="3 4">
    <name type="scientific">Folsomia candida</name>
    <name type="common">Springtail</name>
    <dbReference type="NCBI Taxonomy" id="158441"/>
    <lineage>
        <taxon>Eukaryota</taxon>
        <taxon>Metazoa</taxon>
        <taxon>Ecdysozoa</taxon>
        <taxon>Arthropoda</taxon>
        <taxon>Hexapoda</taxon>
        <taxon>Collembola</taxon>
        <taxon>Entomobryomorpha</taxon>
        <taxon>Isotomoidea</taxon>
        <taxon>Isotomidae</taxon>
        <taxon>Proisotominae</taxon>
        <taxon>Folsomia</taxon>
    </lineage>
</organism>
<dbReference type="GO" id="GO:0003779">
    <property type="term" value="F:actin binding"/>
    <property type="evidence" value="ECO:0007669"/>
    <property type="project" value="InterPro"/>
</dbReference>